<name>A0A2P2P4X0_RHIMU</name>
<protein>
    <submittedName>
        <fullName evidence="2">Uncharacterized protein</fullName>
    </submittedName>
</protein>
<evidence type="ECO:0000256" key="1">
    <source>
        <dbReference type="SAM" id="MobiDB-lite"/>
    </source>
</evidence>
<dbReference type="EMBL" id="GGEC01069304">
    <property type="protein sequence ID" value="MBX49788.1"/>
    <property type="molecule type" value="Transcribed_RNA"/>
</dbReference>
<sequence>MYHCHQIQSDAPGRPKENQRLTNRGLILKALAHKSNMIKSDLPA</sequence>
<feature type="region of interest" description="Disordered" evidence="1">
    <location>
        <begin position="1"/>
        <end position="20"/>
    </location>
</feature>
<proteinExistence type="predicted"/>
<evidence type="ECO:0000313" key="2">
    <source>
        <dbReference type="EMBL" id="MBX49788.1"/>
    </source>
</evidence>
<accession>A0A2P2P4X0</accession>
<reference evidence="2" key="1">
    <citation type="submission" date="2018-02" db="EMBL/GenBank/DDBJ databases">
        <title>Rhizophora mucronata_Transcriptome.</title>
        <authorList>
            <person name="Meera S.P."/>
            <person name="Sreeshan A."/>
            <person name="Augustine A."/>
        </authorList>
    </citation>
    <scope>NUCLEOTIDE SEQUENCE</scope>
    <source>
        <tissue evidence="2">Leaf</tissue>
    </source>
</reference>
<dbReference type="AlphaFoldDB" id="A0A2P2P4X0"/>
<organism evidence="2">
    <name type="scientific">Rhizophora mucronata</name>
    <name type="common">Asiatic mangrove</name>
    <dbReference type="NCBI Taxonomy" id="61149"/>
    <lineage>
        <taxon>Eukaryota</taxon>
        <taxon>Viridiplantae</taxon>
        <taxon>Streptophyta</taxon>
        <taxon>Embryophyta</taxon>
        <taxon>Tracheophyta</taxon>
        <taxon>Spermatophyta</taxon>
        <taxon>Magnoliopsida</taxon>
        <taxon>eudicotyledons</taxon>
        <taxon>Gunneridae</taxon>
        <taxon>Pentapetalae</taxon>
        <taxon>rosids</taxon>
        <taxon>fabids</taxon>
        <taxon>Malpighiales</taxon>
        <taxon>Rhizophoraceae</taxon>
        <taxon>Rhizophora</taxon>
    </lineage>
</organism>